<dbReference type="InterPro" id="IPR023772">
    <property type="entry name" value="DNA-bd_HTH_TetR-type_CS"/>
</dbReference>
<evidence type="ECO:0000313" key="5">
    <source>
        <dbReference type="Proteomes" id="UP001589890"/>
    </source>
</evidence>
<evidence type="ECO:0000313" key="4">
    <source>
        <dbReference type="EMBL" id="MFC0625333.1"/>
    </source>
</evidence>
<dbReference type="PANTHER" id="PTHR30055:SF146">
    <property type="entry name" value="HTH-TYPE TRANSCRIPTIONAL DUAL REGULATOR CECR"/>
    <property type="match status" value="1"/>
</dbReference>
<dbReference type="SUPFAM" id="SSF46689">
    <property type="entry name" value="Homeodomain-like"/>
    <property type="match status" value="1"/>
</dbReference>
<dbReference type="InterPro" id="IPR009057">
    <property type="entry name" value="Homeodomain-like_sf"/>
</dbReference>
<dbReference type="Proteomes" id="UP001589890">
    <property type="component" value="Unassembled WGS sequence"/>
</dbReference>
<sequence length="201" mass="21990">MARVDKRAALLAGATTVFARDGYTRASIDAIAAAAQVSSRTIYNHFGDKAQLFQAVIQESAGQVAGAQIALIERYLHKVTDLEADLFEFGVAWLTPIPGFADHSALVRQINAELEHIPQAAIDSWQETGPLRVRRALAERFAQLGADGLLRIDDPERAALHFGVLIYPDGPLRRRTTRTEAEIVGSVRAGVRTFLHGHLNQ</sequence>
<evidence type="ECO:0000256" key="2">
    <source>
        <dbReference type="PROSITE-ProRule" id="PRU00335"/>
    </source>
</evidence>
<feature type="DNA-binding region" description="H-T-H motif" evidence="2">
    <location>
        <begin position="27"/>
        <end position="46"/>
    </location>
</feature>
<evidence type="ECO:0000259" key="3">
    <source>
        <dbReference type="PROSITE" id="PS50977"/>
    </source>
</evidence>
<organism evidence="4 5">
    <name type="scientific">Kribbella deserti</name>
    <dbReference type="NCBI Taxonomy" id="1926257"/>
    <lineage>
        <taxon>Bacteria</taxon>
        <taxon>Bacillati</taxon>
        <taxon>Actinomycetota</taxon>
        <taxon>Actinomycetes</taxon>
        <taxon>Propionibacteriales</taxon>
        <taxon>Kribbellaceae</taxon>
        <taxon>Kribbella</taxon>
    </lineage>
</organism>
<comment type="caution">
    <text evidence="4">The sequence shown here is derived from an EMBL/GenBank/DDBJ whole genome shotgun (WGS) entry which is preliminary data.</text>
</comment>
<dbReference type="PANTHER" id="PTHR30055">
    <property type="entry name" value="HTH-TYPE TRANSCRIPTIONAL REGULATOR RUTR"/>
    <property type="match status" value="1"/>
</dbReference>
<dbReference type="InterPro" id="IPR039536">
    <property type="entry name" value="TetR_C_Proteobacteria"/>
</dbReference>
<evidence type="ECO:0000256" key="1">
    <source>
        <dbReference type="ARBA" id="ARBA00023125"/>
    </source>
</evidence>
<dbReference type="RefSeq" id="WP_380047640.1">
    <property type="nucleotide sequence ID" value="NZ_JBHLTC010000018.1"/>
</dbReference>
<dbReference type="PRINTS" id="PR00455">
    <property type="entry name" value="HTHTETR"/>
</dbReference>
<dbReference type="Gene3D" id="1.10.357.10">
    <property type="entry name" value="Tetracycline Repressor, domain 2"/>
    <property type="match status" value="1"/>
</dbReference>
<name>A0ABV6QL13_9ACTN</name>
<dbReference type="InterPro" id="IPR050109">
    <property type="entry name" value="HTH-type_TetR-like_transc_reg"/>
</dbReference>
<protein>
    <submittedName>
        <fullName evidence="4">TetR/AcrR family transcriptional regulator</fullName>
    </submittedName>
</protein>
<feature type="domain" description="HTH tetR-type" evidence="3">
    <location>
        <begin position="4"/>
        <end position="64"/>
    </location>
</feature>
<keyword evidence="1 2" id="KW-0238">DNA-binding</keyword>
<keyword evidence="5" id="KW-1185">Reference proteome</keyword>
<dbReference type="PROSITE" id="PS01081">
    <property type="entry name" value="HTH_TETR_1"/>
    <property type="match status" value="1"/>
</dbReference>
<dbReference type="EMBL" id="JBHLTC010000018">
    <property type="protein sequence ID" value="MFC0625333.1"/>
    <property type="molecule type" value="Genomic_DNA"/>
</dbReference>
<dbReference type="Pfam" id="PF00440">
    <property type="entry name" value="TetR_N"/>
    <property type="match status" value="1"/>
</dbReference>
<reference evidence="4 5" key="1">
    <citation type="submission" date="2024-09" db="EMBL/GenBank/DDBJ databases">
        <authorList>
            <person name="Sun Q."/>
            <person name="Mori K."/>
        </authorList>
    </citation>
    <scope>NUCLEOTIDE SEQUENCE [LARGE SCALE GENOMIC DNA]</scope>
    <source>
        <strain evidence="4 5">CGMCC 1.15906</strain>
    </source>
</reference>
<gene>
    <name evidence="4" type="ORF">ACFFGN_14735</name>
</gene>
<dbReference type="Pfam" id="PF14246">
    <property type="entry name" value="TetR_C_7"/>
    <property type="match status" value="1"/>
</dbReference>
<dbReference type="PROSITE" id="PS50977">
    <property type="entry name" value="HTH_TETR_2"/>
    <property type="match status" value="1"/>
</dbReference>
<accession>A0ABV6QL13</accession>
<proteinExistence type="predicted"/>
<dbReference type="InterPro" id="IPR001647">
    <property type="entry name" value="HTH_TetR"/>
</dbReference>